<reference evidence="2 4" key="1">
    <citation type="submission" date="2019-05" db="EMBL/GenBank/DDBJ databases">
        <title>Mumia sp. nov., isolated from the intestinal contents of plateau pika (Ochotona curzoniae) in the Qinghai-Tibet plateau of China.</title>
        <authorList>
            <person name="Tian Z."/>
        </authorList>
    </citation>
    <scope>NUCLEOTIDE SEQUENCE [LARGE SCALE GENOMIC DNA]</scope>
    <source>
        <strain evidence="4">527</strain>
        <strain evidence="2">Z527</strain>
    </source>
</reference>
<feature type="domain" description="Coenzyme F420:L-glutamate ligase-like" evidence="1">
    <location>
        <begin position="12"/>
        <end position="202"/>
    </location>
</feature>
<comment type="caution">
    <text evidence="2">The sequence shown here is derived from an EMBL/GenBank/DDBJ whole genome shotgun (WGS) entry which is preliminary data.</text>
</comment>
<dbReference type="InterPro" id="IPR002847">
    <property type="entry name" value="F420-0_gamma-glut_ligase-dom"/>
</dbReference>
<dbReference type="EMBL" id="VDFR01000206">
    <property type="protein sequence ID" value="TNC31222.1"/>
    <property type="molecule type" value="Genomic_DNA"/>
</dbReference>
<evidence type="ECO:0000313" key="3">
    <source>
        <dbReference type="EMBL" id="TNC44917.1"/>
    </source>
</evidence>
<dbReference type="SUPFAM" id="SSF144010">
    <property type="entry name" value="CofE-like"/>
    <property type="match status" value="1"/>
</dbReference>
<dbReference type="PANTHER" id="PTHR47917">
    <property type="match status" value="1"/>
</dbReference>
<sequence>MSLTLWPVTGVGEVRPGDDLVSLLLERLDEPLRDGDVVVVTSKVVSKALGLSATTDRDAVVDAETVRLVARRGPTRIVRNRAGLTMAAAGVDASNTASGTVLWLPADPDAAAHDLWRRLRRRAGVEVAVVLSDTAGRAWRRGQTDLAIGSAGLKVVDSLSGTQDTFGNALHVTEPAVADEITGAAELVAGKTSQAPFVIVRGLPRHWVGDHWAHPQHGAASLLRPDDEDLFGLGARDAVEVALGSAAPAGFPAPEPDAYDRVLALAAPEEALVEVTVTERSRFVVAVKDDSSGALLEAGRVCERLRIAARAHRVDVQIDVRTADGPGR</sequence>
<dbReference type="OrthoDB" id="9788295at2"/>
<dbReference type="RefSeq" id="WP_139106231.1">
    <property type="nucleotide sequence ID" value="NZ_VDFR01000071.1"/>
</dbReference>
<accession>A0A5C4M9D8</accession>
<dbReference type="PANTHER" id="PTHR47917:SF1">
    <property type="entry name" value="COENZYME F420:L-GLUTAMATE LIGASE"/>
    <property type="match status" value="1"/>
</dbReference>
<gene>
    <name evidence="3" type="ORF">FHE65_15930</name>
    <name evidence="2" type="ORF">FHE65_31570</name>
</gene>
<evidence type="ECO:0000313" key="4">
    <source>
        <dbReference type="Proteomes" id="UP000306740"/>
    </source>
</evidence>
<name>A0A5C4M9D8_9ACTN</name>
<dbReference type="Pfam" id="PF01996">
    <property type="entry name" value="F420_ligase"/>
    <property type="match status" value="1"/>
</dbReference>
<evidence type="ECO:0000259" key="1">
    <source>
        <dbReference type="Pfam" id="PF01996"/>
    </source>
</evidence>
<dbReference type="Gene3D" id="3.30.1330.100">
    <property type="entry name" value="CofE-like"/>
    <property type="match status" value="2"/>
</dbReference>
<dbReference type="Proteomes" id="UP000306740">
    <property type="component" value="Unassembled WGS sequence"/>
</dbReference>
<dbReference type="AlphaFoldDB" id="A0A5C4M9D8"/>
<evidence type="ECO:0000313" key="2">
    <source>
        <dbReference type="EMBL" id="TNC31222.1"/>
    </source>
</evidence>
<dbReference type="GO" id="GO:0052618">
    <property type="term" value="F:coenzyme F420-0:L-glutamate ligase activity"/>
    <property type="evidence" value="ECO:0007669"/>
    <property type="project" value="TreeGrafter"/>
</dbReference>
<protein>
    <submittedName>
        <fullName evidence="2">F420-dependent oxidoreductase</fullName>
    </submittedName>
</protein>
<organism evidence="2 4">
    <name type="scientific">Mumia zhuanghuii</name>
    <dbReference type="NCBI Taxonomy" id="2585211"/>
    <lineage>
        <taxon>Bacteria</taxon>
        <taxon>Bacillati</taxon>
        <taxon>Actinomycetota</taxon>
        <taxon>Actinomycetes</taxon>
        <taxon>Propionibacteriales</taxon>
        <taxon>Nocardioidaceae</taxon>
        <taxon>Mumia</taxon>
    </lineage>
</organism>
<proteinExistence type="predicted"/>
<dbReference type="EMBL" id="VDFR01000071">
    <property type="protein sequence ID" value="TNC44917.1"/>
    <property type="molecule type" value="Genomic_DNA"/>
</dbReference>